<dbReference type="SUPFAM" id="SSF69618">
    <property type="entry name" value="HemD-like"/>
    <property type="match status" value="1"/>
</dbReference>
<sequence length="254" mass="27449">MTMPDSSDSLRKLRVLVTRPAHQADNLCRLIEARGGKAVRLPLLSIVPVPQAGAARRTLEGARDWDWWIFTSVNAVQHARNLSVEPWATNLAAVGAATAAALQNAGQSATTPLGSYSSEGLLELPQFQQVNGQRILIVTGEDGLAVLGPALRERGAKVELAEVYRRVALPYDGERIGETLRAIDAIVITSGQALDHLLRLTPEPMRKALLQKQLVVPGPRMVEKASELGFRALIAPEKMSDASIVQSLEQAQTT</sequence>
<dbReference type="EC" id="4.2.1.75" evidence="3 9"/>
<evidence type="ECO:0000313" key="12">
    <source>
        <dbReference type="Proteomes" id="UP000244248"/>
    </source>
</evidence>
<comment type="similarity">
    <text evidence="2 9">Belongs to the uroporphyrinogen-III synthase family.</text>
</comment>
<gene>
    <name evidence="11" type="ORF">CJD38_09275</name>
</gene>
<dbReference type="GO" id="GO:0006780">
    <property type="term" value="P:uroporphyrinogen III biosynthetic process"/>
    <property type="evidence" value="ECO:0007669"/>
    <property type="project" value="UniProtKB-UniRule"/>
</dbReference>
<dbReference type="InterPro" id="IPR036108">
    <property type="entry name" value="4pyrrol_syn_uPrphyn_synt_sf"/>
</dbReference>
<dbReference type="Gene3D" id="3.40.50.10090">
    <property type="match status" value="2"/>
</dbReference>
<evidence type="ECO:0000256" key="5">
    <source>
        <dbReference type="ARBA" id="ARBA00023244"/>
    </source>
</evidence>
<evidence type="ECO:0000259" key="10">
    <source>
        <dbReference type="Pfam" id="PF02602"/>
    </source>
</evidence>
<dbReference type="AlphaFoldDB" id="A0A2T5MG19"/>
<accession>A0A2T5MG19</accession>
<evidence type="ECO:0000256" key="1">
    <source>
        <dbReference type="ARBA" id="ARBA00004772"/>
    </source>
</evidence>
<evidence type="ECO:0000256" key="9">
    <source>
        <dbReference type="RuleBase" id="RU366031"/>
    </source>
</evidence>
<dbReference type="Pfam" id="PF02602">
    <property type="entry name" value="HEM4"/>
    <property type="match status" value="1"/>
</dbReference>
<evidence type="ECO:0000256" key="4">
    <source>
        <dbReference type="ARBA" id="ARBA00023239"/>
    </source>
</evidence>
<organism evidence="11 12">
    <name type="scientific">Stenotrophobium rhamnosiphilum</name>
    <dbReference type="NCBI Taxonomy" id="2029166"/>
    <lineage>
        <taxon>Bacteria</taxon>
        <taxon>Pseudomonadati</taxon>
        <taxon>Pseudomonadota</taxon>
        <taxon>Gammaproteobacteria</taxon>
        <taxon>Nevskiales</taxon>
        <taxon>Nevskiaceae</taxon>
        <taxon>Stenotrophobium</taxon>
    </lineage>
</organism>
<evidence type="ECO:0000256" key="6">
    <source>
        <dbReference type="ARBA" id="ARBA00037589"/>
    </source>
</evidence>
<evidence type="ECO:0000256" key="7">
    <source>
        <dbReference type="ARBA" id="ARBA00040167"/>
    </source>
</evidence>
<name>A0A2T5MG19_9GAMM</name>
<keyword evidence="5 9" id="KW-0627">Porphyrin biosynthesis</keyword>
<comment type="function">
    <text evidence="6 9">Catalyzes cyclization of the linear tetrapyrrole, hydroxymethylbilane, to the macrocyclic uroporphyrinogen III.</text>
</comment>
<evidence type="ECO:0000256" key="2">
    <source>
        <dbReference type="ARBA" id="ARBA00008133"/>
    </source>
</evidence>
<dbReference type="EMBL" id="QANS01000003">
    <property type="protein sequence ID" value="PTU31512.1"/>
    <property type="molecule type" value="Genomic_DNA"/>
</dbReference>
<dbReference type="GO" id="GO:0004852">
    <property type="term" value="F:uroporphyrinogen-III synthase activity"/>
    <property type="evidence" value="ECO:0007669"/>
    <property type="project" value="UniProtKB-UniRule"/>
</dbReference>
<dbReference type="CDD" id="cd06578">
    <property type="entry name" value="HemD"/>
    <property type="match status" value="1"/>
</dbReference>
<dbReference type="InterPro" id="IPR003754">
    <property type="entry name" value="4pyrrol_synth_uPrphyn_synth"/>
</dbReference>
<reference evidence="11 12" key="1">
    <citation type="submission" date="2018-04" db="EMBL/GenBank/DDBJ databases">
        <title>Novel species isolated from glacier.</title>
        <authorList>
            <person name="Liu Q."/>
            <person name="Xin Y.-H."/>
        </authorList>
    </citation>
    <scope>NUCLEOTIDE SEQUENCE [LARGE SCALE GENOMIC DNA]</scope>
    <source>
        <strain evidence="11 12">GT1R17</strain>
    </source>
</reference>
<comment type="caution">
    <text evidence="11">The sequence shown here is derived from an EMBL/GenBank/DDBJ whole genome shotgun (WGS) entry which is preliminary data.</text>
</comment>
<dbReference type="OrthoDB" id="9787650at2"/>
<feature type="domain" description="Tetrapyrrole biosynthesis uroporphyrinogen III synthase" evidence="10">
    <location>
        <begin position="28"/>
        <end position="245"/>
    </location>
</feature>
<proteinExistence type="inferred from homology"/>
<keyword evidence="4 9" id="KW-0456">Lyase</keyword>
<evidence type="ECO:0000256" key="8">
    <source>
        <dbReference type="ARBA" id="ARBA00048617"/>
    </source>
</evidence>
<protein>
    <recommendedName>
        <fullName evidence="7 9">Uroporphyrinogen-III synthase</fullName>
        <ecNumber evidence="3 9">4.2.1.75</ecNumber>
    </recommendedName>
</protein>
<dbReference type="UniPathway" id="UPA00251">
    <property type="reaction ID" value="UER00320"/>
</dbReference>
<dbReference type="PANTHER" id="PTHR38042:SF1">
    <property type="entry name" value="UROPORPHYRINOGEN-III SYNTHASE, CHLOROPLASTIC"/>
    <property type="match status" value="1"/>
</dbReference>
<evidence type="ECO:0000256" key="3">
    <source>
        <dbReference type="ARBA" id="ARBA00013109"/>
    </source>
</evidence>
<comment type="catalytic activity">
    <reaction evidence="8 9">
        <text>hydroxymethylbilane = uroporphyrinogen III + H2O</text>
        <dbReference type="Rhea" id="RHEA:18965"/>
        <dbReference type="ChEBI" id="CHEBI:15377"/>
        <dbReference type="ChEBI" id="CHEBI:57308"/>
        <dbReference type="ChEBI" id="CHEBI:57845"/>
        <dbReference type="EC" id="4.2.1.75"/>
    </reaction>
</comment>
<evidence type="ECO:0000313" key="11">
    <source>
        <dbReference type="EMBL" id="PTU31512.1"/>
    </source>
</evidence>
<dbReference type="Proteomes" id="UP000244248">
    <property type="component" value="Unassembled WGS sequence"/>
</dbReference>
<dbReference type="PANTHER" id="PTHR38042">
    <property type="entry name" value="UROPORPHYRINOGEN-III SYNTHASE, CHLOROPLASTIC"/>
    <property type="match status" value="1"/>
</dbReference>
<dbReference type="InterPro" id="IPR039793">
    <property type="entry name" value="UROS/Hem4"/>
</dbReference>
<comment type="pathway">
    <text evidence="1 9">Porphyrin-containing compound metabolism; protoporphyrin-IX biosynthesis; coproporphyrinogen-III from 5-aminolevulinate: step 3/4.</text>
</comment>
<keyword evidence="12" id="KW-1185">Reference proteome</keyword>
<dbReference type="GO" id="GO:0006782">
    <property type="term" value="P:protoporphyrinogen IX biosynthetic process"/>
    <property type="evidence" value="ECO:0007669"/>
    <property type="project" value="UniProtKB-UniRule"/>
</dbReference>
<dbReference type="RefSeq" id="WP_107940056.1">
    <property type="nucleotide sequence ID" value="NZ_QANS01000003.1"/>
</dbReference>